<sequence length="116" mass="12716">MQHEHTSAPRAAASYRQAPIRTCCQIERLMGRRCAACGPFRWPPREHCASCHTAAPQWVEAPGAGTVVGFDVVHRVPLPASATDTPYALATSVWTTPQEKWCRSRACGAASGRTWR</sequence>
<gene>
    <name evidence="2" type="ORF">ABT317_08180</name>
</gene>
<dbReference type="InterPro" id="IPR022002">
    <property type="entry name" value="ChsH2_Znr"/>
</dbReference>
<dbReference type="PANTHER" id="PTHR34075">
    <property type="entry name" value="BLR3430 PROTEIN"/>
    <property type="match status" value="1"/>
</dbReference>
<keyword evidence="3" id="KW-1185">Reference proteome</keyword>
<protein>
    <submittedName>
        <fullName evidence="2">Zinc ribbon domain-containing protein</fullName>
    </submittedName>
</protein>
<dbReference type="Gene3D" id="6.10.30.10">
    <property type="match status" value="1"/>
</dbReference>
<dbReference type="Proteomes" id="UP001458415">
    <property type="component" value="Unassembled WGS sequence"/>
</dbReference>
<feature type="domain" description="ChsH2 rubredoxin-like zinc ribbon" evidence="1">
    <location>
        <begin position="25"/>
        <end position="54"/>
    </location>
</feature>
<dbReference type="InterPro" id="IPR012340">
    <property type="entry name" value="NA-bd_OB-fold"/>
</dbReference>
<dbReference type="PANTHER" id="PTHR34075:SF5">
    <property type="entry name" value="BLR3430 PROTEIN"/>
    <property type="match status" value="1"/>
</dbReference>
<evidence type="ECO:0000313" key="3">
    <source>
        <dbReference type="Proteomes" id="UP001458415"/>
    </source>
</evidence>
<evidence type="ECO:0000313" key="2">
    <source>
        <dbReference type="EMBL" id="MER6976998.1"/>
    </source>
</evidence>
<dbReference type="SUPFAM" id="SSF50249">
    <property type="entry name" value="Nucleic acid-binding proteins"/>
    <property type="match status" value="1"/>
</dbReference>
<organism evidence="2 3">
    <name type="scientific">Streptomyces carpinensis</name>
    <dbReference type="NCBI Taxonomy" id="66369"/>
    <lineage>
        <taxon>Bacteria</taxon>
        <taxon>Bacillati</taxon>
        <taxon>Actinomycetota</taxon>
        <taxon>Actinomycetes</taxon>
        <taxon>Kitasatosporales</taxon>
        <taxon>Streptomycetaceae</taxon>
        <taxon>Streptomyces</taxon>
    </lineage>
</organism>
<comment type="caution">
    <text evidence="2">The sequence shown here is derived from an EMBL/GenBank/DDBJ whole genome shotgun (WGS) entry which is preliminary data.</text>
</comment>
<reference evidence="2 3" key="1">
    <citation type="submission" date="2024-06" db="EMBL/GenBank/DDBJ databases">
        <title>The Natural Products Discovery Center: Release of the First 8490 Sequenced Strains for Exploring Actinobacteria Biosynthetic Diversity.</title>
        <authorList>
            <person name="Kalkreuter E."/>
            <person name="Kautsar S.A."/>
            <person name="Yang D."/>
            <person name="Bader C.D."/>
            <person name="Teijaro C.N."/>
            <person name="Fluegel L."/>
            <person name="Davis C.M."/>
            <person name="Simpson J.R."/>
            <person name="Lauterbach L."/>
            <person name="Steele A.D."/>
            <person name="Gui C."/>
            <person name="Meng S."/>
            <person name="Li G."/>
            <person name="Viehrig K."/>
            <person name="Ye F."/>
            <person name="Su P."/>
            <person name="Kiefer A.F."/>
            <person name="Nichols A."/>
            <person name="Cepeda A.J."/>
            <person name="Yan W."/>
            <person name="Fan B."/>
            <person name="Jiang Y."/>
            <person name="Adhikari A."/>
            <person name="Zheng C.-J."/>
            <person name="Schuster L."/>
            <person name="Cowan T.M."/>
            <person name="Smanski M.J."/>
            <person name="Chevrette M.G."/>
            <person name="De Carvalho L.P.S."/>
            <person name="Shen B."/>
        </authorList>
    </citation>
    <scope>NUCLEOTIDE SEQUENCE [LARGE SCALE GENOMIC DNA]</scope>
    <source>
        <strain evidence="2 3">NPDC000634</strain>
    </source>
</reference>
<dbReference type="RefSeq" id="WP_143668063.1">
    <property type="nucleotide sequence ID" value="NZ_MUBM01000104.1"/>
</dbReference>
<dbReference type="EMBL" id="JBEPCU010000084">
    <property type="protein sequence ID" value="MER6976998.1"/>
    <property type="molecule type" value="Genomic_DNA"/>
</dbReference>
<proteinExistence type="predicted"/>
<dbReference type="InterPro" id="IPR052513">
    <property type="entry name" value="Thioester_dehydratase-like"/>
</dbReference>
<dbReference type="Pfam" id="PF12172">
    <property type="entry name" value="zf-ChsH2"/>
    <property type="match status" value="1"/>
</dbReference>
<evidence type="ECO:0000259" key="1">
    <source>
        <dbReference type="Pfam" id="PF12172"/>
    </source>
</evidence>
<name>A0ABV1VZU2_9ACTN</name>
<accession>A0ABV1VZU2</accession>